<feature type="domain" description="SRCR" evidence="6">
    <location>
        <begin position="51"/>
        <end position="148"/>
    </location>
</feature>
<proteinExistence type="predicted"/>
<keyword evidence="1" id="KW-0732">Signal</keyword>
<dbReference type="PROSITE" id="PS00420">
    <property type="entry name" value="SRCR_1"/>
    <property type="match status" value="1"/>
</dbReference>
<dbReference type="EMBL" id="VWZF01001149">
    <property type="protein sequence ID" value="NXF72577.1"/>
    <property type="molecule type" value="Genomic_DNA"/>
</dbReference>
<evidence type="ECO:0000256" key="3">
    <source>
        <dbReference type="ARBA" id="ARBA00023157"/>
    </source>
</evidence>
<evidence type="ECO:0000313" key="8">
    <source>
        <dbReference type="Proteomes" id="UP000588334"/>
    </source>
</evidence>
<feature type="domain" description="SRCR" evidence="6">
    <location>
        <begin position="1"/>
        <end position="44"/>
    </location>
</feature>
<dbReference type="Proteomes" id="UP000588334">
    <property type="component" value="Unassembled WGS sequence"/>
</dbReference>
<keyword evidence="8" id="KW-1185">Reference proteome</keyword>
<dbReference type="GO" id="GO:0016020">
    <property type="term" value="C:membrane"/>
    <property type="evidence" value="ECO:0007669"/>
    <property type="project" value="InterPro"/>
</dbReference>
<dbReference type="AlphaFoldDB" id="A0A7K8W1Q8"/>
<keyword evidence="4" id="KW-0325">Glycoprotein</keyword>
<dbReference type="Gene3D" id="3.10.250.10">
    <property type="entry name" value="SRCR-like domain"/>
    <property type="match status" value="2"/>
</dbReference>
<dbReference type="OrthoDB" id="536948at2759"/>
<feature type="non-terminal residue" evidence="7">
    <location>
        <position position="1"/>
    </location>
</feature>
<dbReference type="FunFam" id="3.10.250.10:FF:000004">
    <property type="entry name" value="Scavenger receptor cysteine-rich type 1 protein M130"/>
    <property type="match status" value="1"/>
</dbReference>
<dbReference type="PRINTS" id="PR00258">
    <property type="entry name" value="SPERACTRCPTR"/>
</dbReference>
<dbReference type="InterPro" id="IPR001190">
    <property type="entry name" value="SRCR"/>
</dbReference>
<evidence type="ECO:0000256" key="2">
    <source>
        <dbReference type="ARBA" id="ARBA00022737"/>
    </source>
</evidence>
<feature type="disulfide bond" evidence="5">
    <location>
        <begin position="13"/>
        <end position="23"/>
    </location>
</feature>
<keyword evidence="3 5" id="KW-1015">Disulfide bond</keyword>
<evidence type="ECO:0000259" key="6">
    <source>
        <dbReference type="PROSITE" id="PS50287"/>
    </source>
</evidence>
<accession>A0A7K8W1Q8</accession>
<dbReference type="InterPro" id="IPR036772">
    <property type="entry name" value="SRCR-like_dom_sf"/>
</dbReference>
<feature type="disulfide bond" evidence="5">
    <location>
        <begin position="117"/>
        <end position="127"/>
    </location>
</feature>
<gene>
    <name evidence="7" type="primary">Dmbt1_1</name>
    <name evidence="7" type="ORF">SCLMEX_R10672</name>
</gene>
<reference evidence="7 8" key="1">
    <citation type="submission" date="2019-09" db="EMBL/GenBank/DDBJ databases">
        <title>Bird 10,000 Genomes (B10K) Project - Family phase.</title>
        <authorList>
            <person name="Zhang G."/>
        </authorList>
    </citation>
    <scope>NUCLEOTIDE SEQUENCE [LARGE SCALE GENOMIC DNA]</scope>
    <source>
        <strain evidence="7">B10K-DU-001-03</strain>
        <tissue evidence="7">Muscle</tissue>
    </source>
</reference>
<dbReference type="SUPFAM" id="SSF56487">
    <property type="entry name" value="SRCR-like"/>
    <property type="match status" value="2"/>
</dbReference>
<dbReference type="SMART" id="SM00202">
    <property type="entry name" value="SR"/>
    <property type="match status" value="1"/>
</dbReference>
<keyword evidence="2" id="KW-0677">Repeat</keyword>
<dbReference type="PANTHER" id="PTHR19331">
    <property type="entry name" value="SCAVENGER RECEPTOR DOMAIN-CONTAINING"/>
    <property type="match status" value="1"/>
</dbReference>
<comment type="caution">
    <text evidence="7">The sequence shown here is derived from an EMBL/GenBank/DDBJ whole genome shotgun (WGS) entry which is preliminary data.</text>
</comment>
<feature type="non-terminal residue" evidence="7">
    <location>
        <position position="156"/>
    </location>
</feature>
<sequence length="156" mass="15877">QGAGPIWLDDVTCTGSEAHLAQCRARPWGQNNCNHGEDAGVVCAGADPLQVRLQGGPGPCAGQVQVLHNRTWLGVCGRTWSLLEAQVVCRQVGCGPALAAPGGAHLAAARAMQGLTCRGSETLLLECLKEGAGPRTCDTGGAAGVVCEEPKGEAPV</sequence>
<evidence type="ECO:0000256" key="5">
    <source>
        <dbReference type="PROSITE-ProRule" id="PRU00196"/>
    </source>
</evidence>
<evidence type="ECO:0000256" key="1">
    <source>
        <dbReference type="ARBA" id="ARBA00022729"/>
    </source>
</evidence>
<dbReference type="Pfam" id="PF00530">
    <property type="entry name" value="SRCR"/>
    <property type="match status" value="2"/>
</dbReference>
<name>A0A7K8W1Q8_9FURN</name>
<dbReference type="PROSITE" id="PS50287">
    <property type="entry name" value="SRCR_2"/>
    <property type="match status" value="2"/>
</dbReference>
<dbReference type="PANTHER" id="PTHR19331:SF487">
    <property type="entry name" value="SOLUBLE SCAVENGER RECEPTOR CYSTEINE-RICH DOMAIN-CONTAINING PROTEIN SSC5D"/>
    <property type="match status" value="1"/>
</dbReference>
<evidence type="ECO:0000256" key="4">
    <source>
        <dbReference type="ARBA" id="ARBA00023180"/>
    </source>
</evidence>
<protein>
    <submittedName>
        <fullName evidence="7">DMBT1 protein</fullName>
    </submittedName>
</protein>
<organism evidence="7 8">
    <name type="scientific">Sclerurus mexicanus</name>
    <name type="common">tawny-throated leaftosser</name>
    <dbReference type="NCBI Taxonomy" id="265632"/>
    <lineage>
        <taxon>Eukaryota</taxon>
        <taxon>Metazoa</taxon>
        <taxon>Chordata</taxon>
        <taxon>Craniata</taxon>
        <taxon>Vertebrata</taxon>
        <taxon>Euteleostomi</taxon>
        <taxon>Archelosauria</taxon>
        <taxon>Archosauria</taxon>
        <taxon>Dinosauria</taxon>
        <taxon>Saurischia</taxon>
        <taxon>Theropoda</taxon>
        <taxon>Coelurosauria</taxon>
        <taxon>Aves</taxon>
        <taxon>Neognathae</taxon>
        <taxon>Neoaves</taxon>
        <taxon>Telluraves</taxon>
        <taxon>Australaves</taxon>
        <taxon>Passeriformes</taxon>
        <taxon>Furnariidae</taxon>
        <taxon>Sclerurus</taxon>
    </lineage>
</organism>
<comment type="caution">
    <text evidence="5">Lacks conserved residue(s) required for the propagation of feature annotation.</text>
</comment>
<evidence type="ECO:0000313" key="7">
    <source>
        <dbReference type="EMBL" id="NXF72577.1"/>
    </source>
</evidence>